<feature type="non-terminal residue" evidence="1">
    <location>
        <position position="155"/>
    </location>
</feature>
<name>A0AAW0XCA0_CHEQU</name>
<dbReference type="EMBL" id="JARKIK010000042">
    <property type="protein sequence ID" value="KAK8737217.1"/>
    <property type="molecule type" value="Genomic_DNA"/>
</dbReference>
<accession>A0AAW0XCA0</accession>
<dbReference type="AlphaFoldDB" id="A0AAW0XCA0"/>
<feature type="non-terminal residue" evidence="1">
    <location>
        <position position="1"/>
    </location>
</feature>
<protein>
    <submittedName>
        <fullName evidence="1">Uncharacterized protein</fullName>
    </submittedName>
</protein>
<reference evidence="1 2" key="1">
    <citation type="journal article" date="2024" name="BMC Genomics">
        <title>Genome assembly of redclaw crayfish (Cherax quadricarinatus) provides insights into its immune adaptation and hypoxia tolerance.</title>
        <authorList>
            <person name="Liu Z."/>
            <person name="Zheng J."/>
            <person name="Li H."/>
            <person name="Fang K."/>
            <person name="Wang S."/>
            <person name="He J."/>
            <person name="Zhou D."/>
            <person name="Weng S."/>
            <person name="Chi M."/>
            <person name="Gu Z."/>
            <person name="He J."/>
            <person name="Li F."/>
            <person name="Wang M."/>
        </authorList>
    </citation>
    <scope>NUCLEOTIDE SEQUENCE [LARGE SCALE GENOMIC DNA]</scope>
    <source>
        <strain evidence="1">ZL_2023a</strain>
    </source>
</reference>
<evidence type="ECO:0000313" key="2">
    <source>
        <dbReference type="Proteomes" id="UP001445076"/>
    </source>
</evidence>
<organism evidence="1 2">
    <name type="scientific">Cherax quadricarinatus</name>
    <name type="common">Australian red claw crayfish</name>
    <dbReference type="NCBI Taxonomy" id="27406"/>
    <lineage>
        <taxon>Eukaryota</taxon>
        <taxon>Metazoa</taxon>
        <taxon>Ecdysozoa</taxon>
        <taxon>Arthropoda</taxon>
        <taxon>Crustacea</taxon>
        <taxon>Multicrustacea</taxon>
        <taxon>Malacostraca</taxon>
        <taxon>Eumalacostraca</taxon>
        <taxon>Eucarida</taxon>
        <taxon>Decapoda</taxon>
        <taxon>Pleocyemata</taxon>
        <taxon>Astacidea</taxon>
        <taxon>Parastacoidea</taxon>
        <taxon>Parastacidae</taxon>
        <taxon>Cherax</taxon>
    </lineage>
</organism>
<dbReference type="Proteomes" id="UP001445076">
    <property type="component" value="Unassembled WGS sequence"/>
</dbReference>
<sequence length="155" mass="18231">KKWVSIAPLEKKMYRNKIWEKIEARDLSINFHMTFYWDIWLMELPKMLSKWEKNPQLTPTLVPTAAALHWMVRTQSIYQSQGTEAAANEYRKHFRSMKAQLTRLAARTTVVFKLFDDVRIANRPNKQISANNRSNYGLYNKVVVEELAGTGVIIW</sequence>
<gene>
    <name evidence="1" type="ORF">OTU49_004391</name>
</gene>
<comment type="caution">
    <text evidence="1">The sequence shown here is derived from an EMBL/GenBank/DDBJ whole genome shotgun (WGS) entry which is preliminary data.</text>
</comment>
<proteinExistence type="predicted"/>
<keyword evidence="2" id="KW-1185">Reference proteome</keyword>
<evidence type="ECO:0000313" key="1">
    <source>
        <dbReference type="EMBL" id="KAK8737217.1"/>
    </source>
</evidence>